<evidence type="ECO:0000313" key="1">
    <source>
        <dbReference type="EMBL" id="RXW22635.1"/>
    </source>
</evidence>
<proteinExistence type="predicted"/>
<organism evidence="1 2">
    <name type="scientific">Candolleomyces aberdarensis</name>
    <dbReference type="NCBI Taxonomy" id="2316362"/>
    <lineage>
        <taxon>Eukaryota</taxon>
        <taxon>Fungi</taxon>
        <taxon>Dikarya</taxon>
        <taxon>Basidiomycota</taxon>
        <taxon>Agaricomycotina</taxon>
        <taxon>Agaricomycetes</taxon>
        <taxon>Agaricomycetidae</taxon>
        <taxon>Agaricales</taxon>
        <taxon>Agaricineae</taxon>
        <taxon>Psathyrellaceae</taxon>
        <taxon>Candolleomyces</taxon>
    </lineage>
</organism>
<protein>
    <submittedName>
        <fullName evidence="1">Uncharacterized protein</fullName>
    </submittedName>
</protein>
<gene>
    <name evidence="1" type="ORF">EST38_g3214</name>
</gene>
<dbReference type="AlphaFoldDB" id="A0A4Q2DUP5"/>
<reference evidence="1 2" key="1">
    <citation type="submission" date="2019-01" db="EMBL/GenBank/DDBJ databases">
        <title>Draft genome sequence of Psathyrella aberdarensis IHI B618.</title>
        <authorList>
            <person name="Buettner E."/>
            <person name="Kellner H."/>
        </authorList>
    </citation>
    <scope>NUCLEOTIDE SEQUENCE [LARGE SCALE GENOMIC DNA]</scope>
    <source>
        <strain evidence="1 2">IHI B618</strain>
    </source>
</reference>
<keyword evidence="2" id="KW-1185">Reference proteome</keyword>
<sequence>MEEFRVERTPDGRTWFKYDDARALLQVTRRTLVKLGIQLVDVPSVTGPAIIDPNRRYSSSFVRAMQGARVDSASGDAELYLPRLESLDLVVDNRQTYSLPKLYQALRLPSLRTLSYAHRQANSISPSQCGPHPLFTILSSQRHPIAITTLIIDAGSISRAMLLTCIRLLPLLERLWVKDSRRFPVEGSTSTGDTEEEIVPDDTFLADLLPTFCYDIPVEFSWDFDLLCPLLTHIRFDRAWFTLDGLKNFVNTRLSLAAVGAAYADDSIDYWDAVHVAKLKSVHVGFAYQMLGESDQAAFGYELRESNVSVSMSFPKQPEAAVTAEPFGAANPREGLREIDEWL</sequence>
<dbReference type="EMBL" id="SDEE01000065">
    <property type="protein sequence ID" value="RXW22635.1"/>
    <property type="molecule type" value="Genomic_DNA"/>
</dbReference>
<evidence type="ECO:0000313" key="2">
    <source>
        <dbReference type="Proteomes" id="UP000290288"/>
    </source>
</evidence>
<comment type="caution">
    <text evidence="1">The sequence shown here is derived from an EMBL/GenBank/DDBJ whole genome shotgun (WGS) entry which is preliminary data.</text>
</comment>
<name>A0A4Q2DUP5_9AGAR</name>
<dbReference type="Proteomes" id="UP000290288">
    <property type="component" value="Unassembled WGS sequence"/>
</dbReference>
<accession>A0A4Q2DUP5</accession>